<gene>
    <name evidence="2" type="ORF">HGRIS_011850</name>
</gene>
<evidence type="ECO:0000256" key="1">
    <source>
        <dbReference type="SAM" id="MobiDB-lite"/>
    </source>
</evidence>
<evidence type="ECO:0000313" key="3">
    <source>
        <dbReference type="Proteomes" id="UP001556367"/>
    </source>
</evidence>
<dbReference type="Proteomes" id="UP001556367">
    <property type="component" value="Unassembled WGS sequence"/>
</dbReference>
<feature type="region of interest" description="Disordered" evidence="1">
    <location>
        <begin position="35"/>
        <end position="88"/>
    </location>
</feature>
<name>A0ABR3JXG0_9AGAR</name>
<proteinExistence type="predicted"/>
<keyword evidence="3" id="KW-1185">Reference proteome</keyword>
<feature type="compositionally biased region" description="Low complexity" evidence="1">
    <location>
        <begin position="49"/>
        <end position="66"/>
    </location>
</feature>
<organism evidence="2 3">
    <name type="scientific">Hohenbuehelia grisea</name>
    <dbReference type="NCBI Taxonomy" id="104357"/>
    <lineage>
        <taxon>Eukaryota</taxon>
        <taxon>Fungi</taxon>
        <taxon>Dikarya</taxon>
        <taxon>Basidiomycota</taxon>
        <taxon>Agaricomycotina</taxon>
        <taxon>Agaricomycetes</taxon>
        <taxon>Agaricomycetidae</taxon>
        <taxon>Agaricales</taxon>
        <taxon>Pleurotineae</taxon>
        <taxon>Pleurotaceae</taxon>
        <taxon>Hohenbuehelia</taxon>
    </lineage>
</organism>
<comment type="caution">
    <text evidence="2">The sequence shown here is derived from an EMBL/GenBank/DDBJ whole genome shotgun (WGS) entry which is preliminary data.</text>
</comment>
<reference evidence="3" key="1">
    <citation type="submission" date="2024-06" db="EMBL/GenBank/DDBJ databases">
        <title>Multi-omics analyses provide insights into the biosynthesis of the anticancer antibiotic pleurotin in Hohenbuehelia grisea.</title>
        <authorList>
            <person name="Weaver J.A."/>
            <person name="Alberti F."/>
        </authorList>
    </citation>
    <scope>NUCLEOTIDE SEQUENCE [LARGE SCALE GENOMIC DNA]</scope>
    <source>
        <strain evidence="3">T-177</strain>
    </source>
</reference>
<evidence type="ECO:0000313" key="2">
    <source>
        <dbReference type="EMBL" id="KAL0960216.1"/>
    </source>
</evidence>
<sequence>MVSSLALADLDGYKALTAEDQKKVSKVWNDYSKKHSVTPSVSRSLKKTSSVIPSPPSRVKSVPPHVKSIKQGKGQERHGKQGVSSTQD</sequence>
<protein>
    <submittedName>
        <fullName evidence="2">Uncharacterized protein</fullName>
    </submittedName>
</protein>
<dbReference type="EMBL" id="JASNQZ010000002">
    <property type="protein sequence ID" value="KAL0960216.1"/>
    <property type="molecule type" value="Genomic_DNA"/>
</dbReference>
<accession>A0ABR3JXG0</accession>